<evidence type="ECO:0000256" key="3">
    <source>
        <dbReference type="ARBA" id="ARBA00022692"/>
    </source>
</evidence>
<dbReference type="EMBL" id="SOAG01000007">
    <property type="protein sequence ID" value="TDS62050.1"/>
    <property type="molecule type" value="Genomic_DNA"/>
</dbReference>
<dbReference type="PANTHER" id="PTHR30619">
    <property type="entry name" value="DNA INTERNALIZATION/COMPETENCE PROTEIN COMEC/REC2"/>
    <property type="match status" value="1"/>
</dbReference>
<gene>
    <name evidence="9" type="ORF">C8P70_10715</name>
</gene>
<feature type="domain" description="ComEC/Rec2-related protein" evidence="7">
    <location>
        <begin position="233"/>
        <end position="493"/>
    </location>
</feature>
<comment type="caution">
    <text evidence="9">The sequence shown here is derived from an EMBL/GenBank/DDBJ whole genome shotgun (WGS) entry which is preliminary data.</text>
</comment>
<dbReference type="AlphaFoldDB" id="A0A4R7EZU4"/>
<feature type="transmembrane region" description="Helical" evidence="6">
    <location>
        <begin position="327"/>
        <end position="346"/>
    </location>
</feature>
<comment type="subcellular location">
    <subcellularLocation>
        <location evidence="1">Cell membrane</location>
        <topology evidence="1">Multi-pass membrane protein</topology>
    </subcellularLocation>
</comment>
<feature type="transmembrane region" description="Helical" evidence="6">
    <location>
        <begin position="480"/>
        <end position="496"/>
    </location>
</feature>
<feature type="transmembrane region" description="Helical" evidence="6">
    <location>
        <begin position="27"/>
        <end position="46"/>
    </location>
</feature>
<keyword evidence="5 6" id="KW-0472">Membrane</keyword>
<dbReference type="Pfam" id="PF03772">
    <property type="entry name" value="Competence"/>
    <property type="match status" value="1"/>
</dbReference>
<dbReference type="GO" id="GO:0005886">
    <property type="term" value="C:plasma membrane"/>
    <property type="evidence" value="ECO:0007669"/>
    <property type="project" value="UniProtKB-SubCell"/>
</dbReference>
<accession>A0A4R7EZU4</accession>
<dbReference type="InterPro" id="IPR025405">
    <property type="entry name" value="DUF4131"/>
</dbReference>
<evidence type="ECO:0000256" key="1">
    <source>
        <dbReference type="ARBA" id="ARBA00004651"/>
    </source>
</evidence>
<feature type="transmembrane region" description="Helical" evidence="6">
    <location>
        <begin position="384"/>
        <end position="404"/>
    </location>
</feature>
<evidence type="ECO:0000256" key="5">
    <source>
        <dbReference type="ARBA" id="ARBA00023136"/>
    </source>
</evidence>
<sequence>MKALKISFLYYCLWLIAGIFSYKHIPLLGAVILLAFTLLLLFVFSLKHFRLFNPKPETFYFFIFLLSVIFYLSGCFSMHMYEIRRDSHNFSMIAEKEKADLFEIVIDEALKSPYKDRLKYVGKVKQVGEYLSHGKILIHLTSFDHDKLIAGDIILCRGQFLEFSPIRNPGQFDYKKYMYIQEVEGQIYIRDFEVIGTEKSIKYKILHLRKLLLNKLARSELLSKDSRSLLSALLLGDRTYIEEEVITSFKDIGVMHVLAISGLHIGIIYLFLAFVFRFLPPVFQTIIILLLLWLFVFLSGFSPSVFRAVLMFSIVAISRGMKRSGNLLDIIGLALFLSLFFCPIWLYDVGFQLSYCAVIGIVLGMPLFINKYSKNRLIHYIQGLVYVSLVAQLSVLPLQIYYFHQFSLHFLLANLVVIPLITVLIVTGISFLLFTYIFSPVAGIISFVVNFFTGLLFVWVQSLKQWDFLIINDINLNSRQSFLLILFLIGLGSYLNNKKTGKLLLIFSLLIVFQLDLFYTKKNIEKTSELIIPYTYKEGIAIIQKIEDNLWIHVKDSVFDSAFLKDYKRNYRIENTHYDTLQYFYNTTEEGVLLILTEEYKEYMIGECADMILISGNIKINYSRLLDYHFPKKVIIHNRTPKWIKDKIIESCIHKNIPFHDMSKKGYFRLSY</sequence>
<feature type="transmembrane region" description="Helical" evidence="6">
    <location>
        <begin position="58"/>
        <end position="81"/>
    </location>
</feature>
<evidence type="ECO:0000313" key="10">
    <source>
        <dbReference type="Proteomes" id="UP000295215"/>
    </source>
</evidence>
<organism evidence="9 10">
    <name type="scientific">Myroides indicus</name>
    <dbReference type="NCBI Taxonomy" id="1323422"/>
    <lineage>
        <taxon>Bacteria</taxon>
        <taxon>Pseudomonadati</taxon>
        <taxon>Bacteroidota</taxon>
        <taxon>Flavobacteriia</taxon>
        <taxon>Flavobacteriales</taxon>
        <taxon>Flavobacteriaceae</taxon>
        <taxon>Myroides</taxon>
    </lineage>
</organism>
<feature type="transmembrane region" description="Helical" evidence="6">
    <location>
        <begin position="503"/>
        <end position="520"/>
    </location>
</feature>
<evidence type="ECO:0000256" key="4">
    <source>
        <dbReference type="ARBA" id="ARBA00022989"/>
    </source>
</evidence>
<dbReference type="InterPro" id="IPR004477">
    <property type="entry name" value="ComEC_N"/>
</dbReference>
<keyword evidence="3 6" id="KW-0812">Transmembrane</keyword>
<dbReference type="PANTHER" id="PTHR30619:SF1">
    <property type="entry name" value="RECOMBINATION PROTEIN 2"/>
    <property type="match status" value="1"/>
</dbReference>
<keyword evidence="2" id="KW-1003">Cell membrane</keyword>
<evidence type="ECO:0000256" key="6">
    <source>
        <dbReference type="SAM" id="Phobius"/>
    </source>
</evidence>
<evidence type="ECO:0000259" key="7">
    <source>
        <dbReference type="Pfam" id="PF03772"/>
    </source>
</evidence>
<evidence type="ECO:0000313" key="9">
    <source>
        <dbReference type="EMBL" id="TDS62050.1"/>
    </source>
</evidence>
<feature type="transmembrane region" description="Helical" evidence="6">
    <location>
        <begin position="441"/>
        <end position="460"/>
    </location>
</feature>
<dbReference type="Pfam" id="PF13567">
    <property type="entry name" value="DUF4131"/>
    <property type="match status" value="1"/>
</dbReference>
<dbReference type="Proteomes" id="UP000295215">
    <property type="component" value="Unassembled WGS sequence"/>
</dbReference>
<reference evidence="9 10" key="1">
    <citation type="submission" date="2019-03" db="EMBL/GenBank/DDBJ databases">
        <title>Genomic Encyclopedia of Archaeal and Bacterial Type Strains, Phase II (KMG-II): from individual species to whole genera.</title>
        <authorList>
            <person name="Goeker M."/>
        </authorList>
    </citation>
    <scope>NUCLEOTIDE SEQUENCE [LARGE SCALE GENOMIC DNA]</scope>
    <source>
        <strain evidence="9 10">DSM 28213</strain>
    </source>
</reference>
<proteinExistence type="predicted"/>
<feature type="transmembrane region" description="Helical" evidence="6">
    <location>
        <begin position="352"/>
        <end position="372"/>
    </location>
</feature>
<keyword evidence="4 6" id="KW-1133">Transmembrane helix</keyword>
<evidence type="ECO:0000256" key="2">
    <source>
        <dbReference type="ARBA" id="ARBA00022475"/>
    </source>
</evidence>
<feature type="transmembrane region" description="Helical" evidence="6">
    <location>
        <begin position="257"/>
        <end position="276"/>
    </location>
</feature>
<dbReference type="NCBIfam" id="TIGR00360">
    <property type="entry name" value="ComEC_N-term"/>
    <property type="match status" value="1"/>
</dbReference>
<dbReference type="OrthoDB" id="9761531at2"/>
<feature type="domain" description="DUF4131" evidence="8">
    <location>
        <begin position="25"/>
        <end position="193"/>
    </location>
</feature>
<dbReference type="RefSeq" id="WP_133712064.1">
    <property type="nucleotide sequence ID" value="NZ_SOAG01000007.1"/>
</dbReference>
<feature type="transmembrane region" description="Helical" evidence="6">
    <location>
        <begin position="410"/>
        <end position="434"/>
    </location>
</feature>
<dbReference type="InterPro" id="IPR052159">
    <property type="entry name" value="Competence_DNA_uptake"/>
</dbReference>
<evidence type="ECO:0000259" key="8">
    <source>
        <dbReference type="Pfam" id="PF13567"/>
    </source>
</evidence>
<protein>
    <submittedName>
        <fullName evidence="9">Competence protein ComEC</fullName>
    </submittedName>
</protein>
<feature type="transmembrane region" description="Helical" evidence="6">
    <location>
        <begin position="282"/>
        <end position="306"/>
    </location>
</feature>
<name>A0A4R7EZU4_9FLAO</name>
<keyword evidence="10" id="KW-1185">Reference proteome</keyword>